<feature type="domain" description="Gamma tubulin complex component C-terminal" evidence="1">
    <location>
        <begin position="73"/>
        <end position="165"/>
    </location>
</feature>
<evidence type="ECO:0000313" key="3">
    <source>
        <dbReference type="Proteomes" id="UP001604277"/>
    </source>
</evidence>
<reference evidence="3" key="1">
    <citation type="submission" date="2024-07" db="EMBL/GenBank/DDBJ databases">
        <title>Two chromosome-level genome assemblies of Korean endemic species Abeliophyllum distichum and Forsythia ovata (Oleaceae).</title>
        <authorList>
            <person name="Jang H."/>
        </authorList>
    </citation>
    <scope>NUCLEOTIDE SEQUENCE [LARGE SCALE GENOMIC DNA]</scope>
</reference>
<dbReference type="EMBL" id="JBFOLJ010000058">
    <property type="protein sequence ID" value="KAL2456598.1"/>
    <property type="molecule type" value="Genomic_DNA"/>
</dbReference>
<dbReference type="Pfam" id="PF04130">
    <property type="entry name" value="GCP_C_terminal"/>
    <property type="match status" value="1"/>
</dbReference>
<dbReference type="AlphaFoldDB" id="A0ABD1NY98"/>
<comment type="caution">
    <text evidence="2">The sequence shown here is derived from an EMBL/GenBank/DDBJ whole genome shotgun (WGS) entry which is preliminary data.</text>
</comment>
<accession>A0ABD1NY98</accession>
<evidence type="ECO:0000313" key="2">
    <source>
        <dbReference type="EMBL" id="KAL2456598.1"/>
    </source>
</evidence>
<name>A0ABD1NY98_9LAMI</name>
<dbReference type="InterPro" id="IPR040457">
    <property type="entry name" value="GCP_C"/>
</dbReference>
<evidence type="ECO:0000259" key="1">
    <source>
        <dbReference type="Pfam" id="PF04130"/>
    </source>
</evidence>
<dbReference type="Proteomes" id="UP001604277">
    <property type="component" value="Unassembled WGS sequence"/>
</dbReference>
<sequence>MNDQTGNEGPQDLNHWKGLCGKSQEQITHIASAFNKMKTFPHILLCLTILDSFSCILESYCNFASDLTASIDLSVLQERLTNMINLAKIQRQSNNKSSEPGSLLGEGRKDLARNAREFLQKMAQDIEKIAKEYSFDFESFISQLAIQQHVDLKFLMFRLDFTEFYSELRPSTGMKL</sequence>
<keyword evidence="3" id="KW-1185">Reference proteome</keyword>
<gene>
    <name evidence="2" type="ORF">Fot_56778</name>
</gene>
<protein>
    <submittedName>
        <fullName evidence="2">Gamma-tubulin complex component</fullName>
    </submittedName>
</protein>
<organism evidence="2 3">
    <name type="scientific">Forsythia ovata</name>
    <dbReference type="NCBI Taxonomy" id="205694"/>
    <lineage>
        <taxon>Eukaryota</taxon>
        <taxon>Viridiplantae</taxon>
        <taxon>Streptophyta</taxon>
        <taxon>Embryophyta</taxon>
        <taxon>Tracheophyta</taxon>
        <taxon>Spermatophyta</taxon>
        <taxon>Magnoliopsida</taxon>
        <taxon>eudicotyledons</taxon>
        <taxon>Gunneridae</taxon>
        <taxon>Pentapetalae</taxon>
        <taxon>asterids</taxon>
        <taxon>lamiids</taxon>
        <taxon>Lamiales</taxon>
        <taxon>Oleaceae</taxon>
        <taxon>Forsythieae</taxon>
        <taxon>Forsythia</taxon>
    </lineage>
</organism>
<proteinExistence type="predicted"/>